<evidence type="ECO:0000313" key="2">
    <source>
        <dbReference type="EnsemblMetazoa" id="ENSAATROPP012902"/>
    </source>
</evidence>
<dbReference type="PROSITE" id="PS51257">
    <property type="entry name" value="PROKAR_LIPOPROTEIN"/>
    <property type="match status" value="1"/>
</dbReference>
<dbReference type="AlphaFoldDB" id="A0AAG5DNM5"/>
<sequence>MIVVKMVHLPVGIVVFIVGVSGAFAGCPVPTKHYTTLGCVPSEELSANDCPRWFNCSTLESRTSDKCYLYGQAYELREPVPDAKVKSACLALCTCQKNTRGVAEFHCAHIDCPEFLTPHRAGCVRQYRTNDCCSSRQACGQKRDHLAQCTLDGVRYYEGERMQFSSDPCLTCICAASFNATDPLAQAKCYANDCPFELISPSVLANGAAPVYYGKRCCPWEWRLPQQEDRVNRTNGTIYSGEPTCRYGKLTLNVGEALVPEVTPMGVYKCFCSIPPMVHCFLSTS</sequence>
<name>A0AAG5DNM5_ANOAO</name>
<organism evidence="2 3">
    <name type="scientific">Anopheles atroparvus</name>
    <name type="common">European mosquito</name>
    <dbReference type="NCBI Taxonomy" id="41427"/>
    <lineage>
        <taxon>Eukaryota</taxon>
        <taxon>Metazoa</taxon>
        <taxon>Ecdysozoa</taxon>
        <taxon>Arthropoda</taxon>
        <taxon>Hexapoda</taxon>
        <taxon>Insecta</taxon>
        <taxon>Pterygota</taxon>
        <taxon>Neoptera</taxon>
        <taxon>Endopterygota</taxon>
        <taxon>Diptera</taxon>
        <taxon>Nematocera</taxon>
        <taxon>Culicoidea</taxon>
        <taxon>Culicidae</taxon>
        <taxon>Anophelinae</taxon>
        <taxon>Anopheles</taxon>
    </lineage>
</organism>
<evidence type="ECO:0008006" key="4">
    <source>
        <dbReference type="Google" id="ProtNLM"/>
    </source>
</evidence>
<keyword evidence="3" id="KW-1185">Reference proteome</keyword>
<dbReference type="Proteomes" id="UP000075880">
    <property type="component" value="Unassembled WGS sequence"/>
</dbReference>
<accession>A0AAG5DNM5</accession>
<dbReference type="Gene3D" id="2.10.70.10">
    <property type="entry name" value="Complement Module, domain 1"/>
    <property type="match status" value="1"/>
</dbReference>
<evidence type="ECO:0000256" key="1">
    <source>
        <dbReference type="SAM" id="SignalP"/>
    </source>
</evidence>
<feature type="signal peptide" evidence="1">
    <location>
        <begin position="1"/>
        <end position="25"/>
    </location>
</feature>
<dbReference type="SUPFAM" id="SSF57603">
    <property type="entry name" value="FnI-like domain"/>
    <property type="match status" value="1"/>
</dbReference>
<reference evidence="2" key="1">
    <citation type="submission" date="2024-04" db="UniProtKB">
        <authorList>
            <consortium name="EnsemblMetazoa"/>
        </authorList>
    </citation>
    <scope>IDENTIFICATION</scope>
    <source>
        <strain evidence="2">EBRO</strain>
    </source>
</reference>
<proteinExistence type="predicted"/>
<dbReference type="EnsemblMetazoa" id="ENSAATROPT014153">
    <property type="protein sequence ID" value="ENSAATROPP012902"/>
    <property type="gene ID" value="ENSAATROPG011474"/>
</dbReference>
<protein>
    <recommendedName>
        <fullName evidence="4">VWFC domain-containing protein</fullName>
    </recommendedName>
</protein>
<feature type="chain" id="PRO_5042533999" description="VWFC domain-containing protein" evidence="1">
    <location>
        <begin position="26"/>
        <end position="285"/>
    </location>
</feature>
<evidence type="ECO:0000313" key="3">
    <source>
        <dbReference type="Proteomes" id="UP000075880"/>
    </source>
</evidence>
<keyword evidence="1" id="KW-0732">Signal</keyword>